<dbReference type="Gene3D" id="4.10.75.10">
    <property type="entry name" value="Elafin-like"/>
    <property type="match status" value="3"/>
</dbReference>
<dbReference type="Proteomes" id="UP000030764">
    <property type="component" value="Unassembled WGS sequence"/>
</dbReference>
<evidence type="ECO:0000313" key="7">
    <source>
        <dbReference type="Proteomes" id="UP000030764"/>
    </source>
</evidence>
<dbReference type="SUPFAM" id="SSF57256">
    <property type="entry name" value="Elafin-like"/>
    <property type="match status" value="3"/>
</dbReference>
<dbReference type="PANTHER" id="PTHR19441:SF30">
    <property type="entry name" value="ELAFIN"/>
    <property type="match status" value="1"/>
</dbReference>
<dbReference type="PROSITE" id="PS51390">
    <property type="entry name" value="WAP"/>
    <property type="match status" value="1"/>
</dbReference>
<dbReference type="AlphaFoldDB" id="A0A085MAA7"/>
<dbReference type="Proteomes" id="UP000030758">
    <property type="component" value="Unassembled WGS sequence"/>
</dbReference>
<keyword evidence="1 3" id="KW-0732">Signal</keyword>
<dbReference type="GO" id="GO:0045087">
    <property type="term" value="P:innate immune response"/>
    <property type="evidence" value="ECO:0007669"/>
    <property type="project" value="TreeGrafter"/>
</dbReference>
<evidence type="ECO:0000256" key="3">
    <source>
        <dbReference type="SAM" id="SignalP"/>
    </source>
</evidence>
<evidence type="ECO:0000259" key="4">
    <source>
        <dbReference type="PROSITE" id="PS51390"/>
    </source>
</evidence>
<evidence type="ECO:0000313" key="5">
    <source>
        <dbReference type="EMBL" id="KFD54153.1"/>
    </source>
</evidence>
<feature type="chain" id="PRO_5010405239" description="WAP domain-containing protein" evidence="3">
    <location>
        <begin position="22"/>
        <end position="192"/>
    </location>
</feature>
<reference evidence="5 7" key="1">
    <citation type="journal article" date="2014" name="Nat. Genet.">
        <title>Genome and transcriptome of the porcine whipworm Trichuris suis.</title>
        <authorList>
            <person name="Jex A.R."/>
            <person name="Nejsum P."/>
            <person name="Schwarz E.M."/>
            <person name="Hu L."/>
            <person name="Young N.D."/>
            <person name="Hall R.S."/>
            <person name="Korhonen P.K."/>
            <person name="Liao S."/>
            <person name="Thamsborg S."/>
            <person name="Xia J."/>
            <person name="Xu P."/>
            <person name="Wang S."/>
            <person name="Scheerlinck J.P."/>
            <person name="Hofmann A."/>
            <person name="Sternberg P.W."/>
            <person name="Wang J."/>
            <person name="Gasser R.B."/>
        </authorList>
    </citation>
    <scope>NUCLEOTIDE SEQUENCE [LARGE SCALE GENOMIC DNA]</scope>
    <source>
        <strain evidence="6">DCEP-RM93F</strain>
        <strain evidence="5">DCEP-RM93M</strain>
    </source>
</reference>
<protein>
    <recommendedName>
        <fullName evidence="4">WAP domain-containing protein</fullName>
    </recommendedName>
</protein>
<evidence type="ECO:0000256" key="1">
    <source>
        <dbReference type="ARBA" id="ARBA00022729"/>
    </source>
</evidence>
<dbReference type="Pfam" id="PF00095">
    <property type="entry name" value="WAP"/>
    <property type="match status" value="3"/>
</dbReference>
<dbReference type="MEROPS" id="I17.003"/>
<dbReference type="GO" id="GO:0004867">
    <property type="term" value="F:serine-type endopeptidase inhibitor activity"/>
    <property type="evidence" value="ECO:0007669"/>
    <property type="project" value="TreeGrafter"/>
</dbReference>
<accession>A0A085MAA7</accession>
<evidence type="ECO:0000313" key="6">
    <source>
        <dbReference type="EMBL" id="KFD71226.1"/>
    </source>
</evidence>
<dbReference type="InterPro" id="IPR036645">
    <property type="entry name" value="Elafin-like_sf"/>
</dbReference>
<feature type="domain" description="WAP" evidence="4">
    <location>
        <begin position="21"/>
        <end position="67"/>
    </location>
</feature>
<organism evidence="5 7">
    <name type="scientific">Trichuris suis</name>
    <name type="common">pig whipworm</name>
    <dbReference type="NCBI Taxonomy" id="68888"/>
    <lineage>
        <taxon>Eukaryota</taxon>
        <taxon>Metazoa</taxon>
        <taxon>Ecdysozoa</taxon>
        <taxon>Nematoda</taxon>
        <taxon>Enoplea</taxon>
        <taxon>Dorylaimia</taxon>
        <taxon>Trichinellida</taxon>
        <taxon>Trichuridae</taxon>
        <taxon>Trichuris</taxon>
    </lineage>
</organism>
<dbReference type="InterPro" id="IPR008197">
    <property type="entry name" value="WAP_dom"/>
</dbReference>
<dbReference type="PANTHER" id="PTHR19441">
    <property type="entry name" value="WHEY ACDIC PROTEIN WAP"/>
    <property type="match status" value="1"/>
</dbReference>
<sequence>MANAISVASVTCFCMFIAVEGYLKSGYCPISSGQVKEEGSFCKMDSDCPADLKCCPTVGVYECVNPTKFFGRKHALYCPNDILPDGGRECAADNDCPDMEKCCPSFNAMRCTEAKNEIPGPKTGVCPKGINEASEVGKLCMDDYECLGYLKCCFNGLNFRCTSVRAAASTVAIPRVLALVMIAVAVHTSLLS</sequence>
<feature type="signal peptide" evidence="3">
    <location>
        <begin position="1"/>
        <end position="21"/>
    </location>
</feature>
<keyword evidence="7" id="KW-1185">Reference proteome</keyword>
<evidence type="ECO:0000256" key="2">
    <source>
        <dbReference type="ARBA" id="ARBA00023157"/>
    </source>
</evidence>
<name>A0A085MAA7_9BILA</name>
<keyword evidence="2" id="KW-1015">Disulfide bond</keyword>
<dbReference type="SMART" id="SM00217">
    <property type="entry name" value="WAP"/>
    <property type="match status" value="3"/>
</dbReference>
<dbReference type="GO" id="GO:0005615">
    <property type="term" value="C:extracellular space"/>
    <property type="evidence" value="ECO:0007669"/>
    <property type="project" value="TreeGrafter"/>
</dbReference>
<dbReference type="EMBL" id="KL363210">
    <property type="protein sequence ID" value="KFD54153.1"/>
    <property type="molecule type" value="Genomic_DNA"/>
</dbReference>
<proteinExistence type="predicted"/>
<dbReference type="GO" id="GO:0019731">
    <property type="term" value="P:antibacterial humoral response"/>
    <property type="evidence" value="ECO:0007669"/>
    <property type="project" value="TreeGrafter"/>
</dbReference>
<dbReference type="EMBL" id="KL367483">
    <property type="protein sequence ID" value="KFD71226.1"/>
    <property type="molecule type" value="Genomic_DNA"/>
</dbReference>
<gene>
    <name evidence="5" type="ORF">M513_04930</name>
    <name evidence="6" type="ORF">M514_04930</name>
</gene>
<dbReference type="InterPro" id="IPR050514">
    <property type="entry name" value="WAP_four-disulfide_core"/>
</dbReference>